<protein>
    <submittedName>
        <fullName evidence="2">Uncharacterized protein</fullName>
    </submittedName>
</protein>
<comment type="caution">
    <text evidence="2">The sequence shown here is derived from an EMBL/GenBank/DDBJ whole genome shotgun (WGS) entry which is preliminary data.</text>
</comment>
<name>A0A397VB88_9GLOM</name>
<reference evidence="2 3" key="1">
    <citation type="submission" date="2018-06" db="EMBL/GenBank/DDBJ databases">
        <title>Comparative genomics reveals the genomic features of Rhizophagus irregularis, R. cerebriforme, R. diaphanum and Gigaspora rosea, and their symbiotic lifestyle signature.</title>
        <authorList>
            <person name="Morin E."/>
            <person name="San Clemente H."/>
            <person name="Chen E.C.H."/>
            <person name="De La Providencia I."/>
            <person name="Hainaut M."/>
            <person name="Kuo A."/>
            <person name="Kohler A."/>
            <person name="Murat C."/>
            <person name="Tang N."/>
            <person name="Roy S."/>
            <person name="Loubradou J."/>
            <person name="Henrissat B."/>
            <person name="Grigoriev I.V."/>
            <person name="Corradi N."/>
            <person name="Roux C."/>
            <person name="Martin F.M."/>
        </authorList>
    </citation>
    <scope>NUCLEOTIDE SEQUENCE [LARGE SCALE GENOMIC DNA]</scope>
    <source>
        <strain evidence="2 3">DAOM 194757</strain>
    </source>
</reference>
<dbReference type="EMBL" id="QKWP01000532">
    <property type="protein sequence ID" value="RIB18567.1"/>
    <property type="molecule type" value="Genomic_DNA"/>
</dbReference>
<accession>A0A397VB88</accession>
<feature type="region of interest" description="Disordered" evidence="1">
    <location>
        <begin position="42"/>
        <end position="62"/>
    </location>
</feature>
<evidence type="ECO:0000313" key="3">
    <source>
        <dbReference type="Proteomes" id="UP000266673"/>
    </source>
</evidence>
<dbReference type="AlphaFoldDB" id="A0A397VB88"/>
<feature type="compositionally biased region" description="Basic and acidic residues" evidence="1">
    <location>
        <begin position="48"/>
        <end position="58"/>
    </location>
</feature>
<proteinExistence type="predicted"/>
<dbReference type="Proteomes" id="UP000266673">
    <property type="component" value="Unassembled WGS sequence"/>
</dbReference>
<evidence type="ECO:0000256" key="1">
    <source>
        <dbReference type="SAM" id="MobiDB-lite"/>
    </source>
</evidence>
<gene>
    <name evidence="2" type="ORF">C2G38_2184269</name>
</gene>
<organism evidence="2 3">
    <name type="scientific">Gigaspora rosea</name>
    <dbReference type="NCBI Taxonomy" id="44941"/>
    <lineage>
        <taxon>Eukaryota</taxon>
        <taxon>Fungi</taxon>
        <taxon>Fungi incertae sedis</taxon>
        <taxon>Mucoromycota</taxon>
        <taxon>Glomeromycotina</taxon>
        <taxon>Glomeromycetes</taxon>
        <taxon>Diversisporales</taxon>
        <taxon>Gigasporaceae</taxon>
        <taxon>Gigaspora</taxon>
    </lineage>
</organism>
<keyword evidence="3" id="KW-1185">Reference proteome</keyword>
<sequence>MNEELAKRIERHKKRLWCLYDGIPLEEDSDCFVMECVYKNQDTEDNGSDSKVKDRNEDEQTSNHIVKKKQRCVSCVITEFEDEEMKNIYRFIFIHALTTNNNTRGCT</sequence>
<evidence type="ECO:0000313" key="2">
    <source>
        <dbReference type="EMBL" id="RIB18567.1"/>
    </source>
</evidence>